<dbReference type="RefSeq" id="WP_173582637.1">
    <property type="nucleotide sequence ID" value="NZ_WOTB01000006.1"/>
</dbReference>
<comment type="caution">
    <text evidence="2">The sequence shown here is derived from an EMBL/GenBank/DDBJ whole genome shotgun (WGS) entry which is preliminary data.</text>
</comment>
<name>A0ABX0JNA2_9PROT</name>
<dbReference type="PANTHER" id="PTHR44809:SF1">
    <property type="entry name" value="PROTEIN O-MANNOSYL-TRANSFERASE TMTC1"/>
    <property type="match status" value="1"/>
</dbReference>
<dbReference type="PROSITE" id="PS50293">
    <property type="entry name" value="TPR_REGION"/>
    <property type="match status" value="1"/>
</dbReference>
<dbReference type="Gene3D" id="3.40.50.2000">
    <property type="entry name" value="Glycogen Phosphorylase B"/>
    <property type="match status" value="1"/>
</dbReference>
<dbReference type="SUPFAM" id="SSF48452">
    <property type="entry name" value="TPR-like"/>
    <property type="match status" value="1"/>
</dbReference>
<dbReference type="Gene3D" id="1.25.40.10">
    <property type="entry name" value="Tetratricopeptide repeat domain"/>
    <property type="match status" value="1"/>
</dbReference>
<dbReference type="Pfam" id="PF14559">
    <property type="entry name" value="TPR_19"/>
    <property type="match status" value="1"/>
</dbReference>
<gene>
    <name evidence="2" type="ORF">GOB93_06240</name>
</gene>
<dbReference type="InterPro" id="IPR011990">
    <property type="entry name" value="TPR-like_helical_dom_sf"/>
</dbReference>
<evidence type="ECO:0000313" key="3">
    <source>
        <dbReference type="Proteomes" id="UP000635278"/>
    </source>
</evidence>
<keyword evidence="1" id="KW-0802">TPR repeat</keyword>
<dbReference type="Proteomes" id="UP000635278">
    <property type="component" value="Unassembled WGS sequence"/>
</dbReference>
<dbReference type="SMART" id="SM00028">
    <property type="entry name" value="TPR"/>
    <property type="match status" value="2"/>
</dbReference>
<dbReference type="PANTHER" id="PTHR44809">
    <property type="match status" value="1"/>
</dbReference>
<dbReference type="SUPFAM" id="SSF53756">
    <property type="entry name" value="UDP-Glycosyltransferase/glycogen phosphorylase"/>
    <property type="match status" value="1"/>
</dbReference>
<proteinExistence type="predicted"/>
<accession>A0ABX0JNA2</accession>
<organism evidence="2 3">
    <name type="scientific">Acetobacter musti</name>
    <dbReference type="NCBI Taxonomy" id="864732"/>
    <lineage>
        <taxon>Bacteria</taxon>
        <taxon>Pseudomonadati</taxon>
        <taxon>Pseudomonadota</taxon>
        <taxon>Alphaproteobacteria</taxon>
        <taxon>Acetobacterales</taxon>
        <taxon>Acetobacteraceae</taxon>
        <taxon>Acetobacter</taxon>
    </lineage>
</organism>
<dbReference type="PROSITE" id="PS50005">
    <property type="entry name" value="TPR"/>
    <property type="match status" value="1"/>
</dbReference>
<dbReference type="EMBL" id="WOTB01000006">
    <property type="protein sequence ID" value="NHN84244.1"/>
    <property type="molecule type" value="Genomic_DNA"/>
</dbReference>
<feature type="repeat" description="TPR" evidence="1">
    <location>
        <begin position="44"/>
        <end position="77"/>
    </location>
</feature>
<keyword evidence="3" id="KW-1185">Reference proteome</keyword>
<evidence type="ECO:0000256" key="1">
    <source>
        <dbReference type="PROSITE-ProRule" id="PRU00339"/>
    </source>
</evidence>
<protein>
    <submittedName>
        <fullName evidence="2">Tetratricopeptide repeat protein</fullName>
    </submittedName>
</protein>
<sequence>MNAFLSQTTEQKYINDLTSLLEKNDYLSAIPQVRSGIRSKPSWVEGYALLGRLLWQTGQHNEAADAFQDAIRLQPDNPEWQIQFLRCKMKLGEFEQTVPKILNFVANHTDNSSLIIEGVSLLSEVSQHDVAVACLTWCLKKRPDDSVLCSTLAAELISSGRASEGSALFIDLMTRHPDTIGYTPIIVAALGNIGEFDFALRISEAYQESDLPKSSAFLNNIACALVALNRSEEAIPYCEAGLAIEPENEDLRFGLAAALLKSGAFEKGWRQHELRPALLRRRESRPWRGEEDVHGKTLLLIGDQGLGDCIQFIRYIRFFKDTGTRLIVAVEAPLQRLFANMAVWVEVCDIDERPEHDLSCPLLSLPFALMRFIGTTIPAEVPYLHPYPEDLTRFSSLPDPGNKKRIGVVWSGAKRAQYGLFYRARSSSLKDFLPILEQKEAEFVNLQLGEPRDEIREAGLATLIDPMDDVRDMADTAAIIQSLDLIISVDTSVAHLAGALGKPVWMLTRSDCCWRWLEDRDDTPWYPTMRIFRSEPGSLQHAISLAARELPHFLGTARLQPSDHTYSKDEVLV</sequence>
<evidence type="ECO:0000313" key="2">
    <source>
        <dbReference type="EMBL" id="NHN84244.1"/>
    </source>
</evidence>
<dbReference type="Pfam" id="PF13432">
    <property type="entry name" value="TPR_16"/>
    <property type="match status" value="1"/>
</dbReference>
<reference evidence="2 3" key="1">
    <citation type="journal article" date="2020" name="Int. J. Syst. Evol. Microbiol.">
        <title>Novel acetic acid bacteria from cider fermentations: Acetobacter conturbans sp. nov. and Acetobacter fallax sp. nov.</title>
        <authorList>
            <person name="Sombolestani A.S."/>
            <person name="Cleenwerck I."/>
            <person name="Cnockaert M."/>
            <person name="Borremans W."/>
            <person name="Wieme A.D."/>
            <person name="De Vuyst L."/>
            <person name="Vandamme P."/>
        </authorList>
    </citation>
    <scope>NUCLEOTIDE SEQUENCE [LARGE SCALE GENOMIC DNA]</scope>
    <source>
        <strain evidence="2 3">LMG 30640</strain>
    </source>
</reference>
<dbReference type="InterPro" id="IPR019734">
    <property type="entry name" value="TPR_rpt"/>
</dbReference>
<dbReference type="InterPro" id="IPR052943">
    <property type="entry name" value="TMTC_O-mannosyl-trnsfr"/>
</dbReference>